<evidence type="ECO:0000313" key="3">
    <source>
        <dbReference type="EMBL" id="OAY40128.1"/>
    </source>
</evidence>
<organism evidence="3 4">
    <name type="scientific">Manihot esculenta</name>
    <name type="common">Cassava</name>
    <name type="synonym">Jatropha manihot</name>
    <dbReference type="NCBI Taxonomy" id="3983"/>
    <lineage>
        <taxon>Eukaryota</taxon>
        <taxon>Viridiplantae</taxon>
        <taxon>Streptophyta</taxon>
        <taxon>Embryophyta</taxon>
        <taxon>Tracheophyta</taxon>
        <taxon>Spermatophyta</taxon>
        <taxon>Magnoliopsida</taxon>
        <taxon>eudicotyledons</taxon>
        <taxon>Gunneridae</taxon>
        <taxon>Pentapetalae</taxon>
        <taxon>rosids</taxon>
        <taxon>fabids</taxon>
        <taxon>Malpighiales</taxon>
        <taxon>Euphorbiaceae</taxon>
        <taxon>Crotonoideae</taxon>
        <taxon>Manihoteae</taxon>
        <taxon>Manihot</taxon>
    </lineage>
</organism>
<dbReference type="Gramene" id="Manes.10G152200.1.v8.1">
    <property type="protein sequence ID" value="Manes.10G152200.1.v8.1.CDS.1"/>
    <property type="gene ID" value="Manes.10G152200.v8.1"/>
</dbReference>
<dbReference type="AlphaFoldDB" id="A0A2C9V6N2"/>
<proteinExistence type="predicted"/>
<reference evidence="4" key="1">
    <citation type="journal article" date="2016" name="Nat. Biotechnol.">
        <title>Sequencing wild and cultivated cassava and related species reveals extensive interspecific hybridization and genetic diversity.</title>
        <authorList>
            <person name="Bredeson J.V."/>
            <person name="Lyons J.B."/>
            <person name="Prochnik S.E."/>
            <person name="Wu G.A."/>
            <person name="Ha C.M."/>
            <person name="Edsinger-Gonzales E."/>
            <person name="Grimwood J."/>
            <person name="Schmutz J."/>
            <person name="Rabbi I.Y."/>
            <person name="Egesi C."/>
            <person name="Nauluvula P."/>
            <person name="Lebot V."/>
            <person name="Ndunguru J."/>
            <person name="Mkamilo G."/>
            <person name="Bart R.S."/>
            <person name="Setter T.L."/>
            <person name="Gleadow R.M."/>
            <person name="Kulakow P."/>
            <person name="Ferguson M.E."/>
            <person name="Rounsley S."/>
            <person name="Rokhsar D.S."/>
        </authorList>
    </citation>
    <scope>NUCLEOTIDE SEQUENCE [LARGE SCALE GENOMIC DNA]</scope>
    <source>
        <strain evidence="4">cv. AM560-2</strain>
    </source>
</reference>
<dbReference type="InterPro" id="IPR039607">
    <property type="entry name" value="VQ_8/17/18/20/21/25"/>
</dbReference>
<protein>
    <recommendedName>
        <fullName evidence="2">VQ domain-containing protein</fullName>
    </recommendedName>
</protein>
<dbReference type="STRING" id="3983.A0A2C9V6N2"/>
<accession>A0A2C9V6N2</accession>
<dbReference type="Pfam" id="PF05678">
    <property type="entry name" value="VQ"/>
    <property type="match status" value="1"/>
</dbReference>
<keyword evidence="4" id="KW-1185">Reference proteome</keyword>
<feature type="domain" description="VQ" evidence="2">
    <location>
        <begin position="41"/>
        <end position="67"/>
    </location>
</feature>
<dbReference type="GO" id="GO:0005634">
    <property type="term" value="C:nucleus"/>
    <property type="evidence" value="ECO:0000318"/>
    <property type="project" value="GO_Central"/>
</dbReference>
<evidence type="ECO:0000259" key="2">
    <source>
        <dbReference type="Pfam" id="PF05678"/>
    </source>
</evidence>
<dbReference type="EMBL" id="CM004396">
    <property type="protein sequence ID" value="OAY40128.1"/>
    <property type="molecule type" value="Genomic_DNA"/>
</dbReference>
<name>A0A2C9V6N2_MANES</name>
<feature type="region of interest" description="Disordered" evidence="1">
    <location>
        <begin position="63"/>
        <end position="92"/>
    </location>
</feature>
<evidence type="ECO:0000256" key="1">
    <source>
        <dbReference type="SAM" id="MobiDB-lite"/>
    </source>
</evidence>
<dbReference type="OMA" id="KTIRCST"/>
<evidence type="ECO:0000313" key="4">
    <source>
        <dbReference type="Proteomes" id="UP000091857"/>
    </source>
</evidence>
<sequence length="155" mass="17581">MEDTIMRPHSCDSTAAASKLDMHRDSHVISKLKPKVRIIHIFAPEIIKTDVANFRELVQRLTGKPGDDEINPKVSSSRSRSRSWKKKPRKLKKKDGLLLPSSLMQEENHKVEENENDFLNGFGEFNGFINDLSSNFPLATAQSSHMDMFGDMQLA</sequence>
<dbReference type="Proteomes" id="UP000091857">
    <property type="component" value="Chromosome 10"/>
</dbReference>
<dbReference type="PANTHER" id="PTHR33143:SF74">
    <property type="entry name" value="VQ MOTIF-CONTAINING PROTEIN 18"/>
    <property type="match status" value="1"/>
</dbReference>
<comment type="caution">
    <text evidence="3">The sequence shown here is derived from an EMBL/GenBank/DDBJ whole genome shotgun (WGS) entry which is preliminary data.</text>
</comment>
<gene>
    <name evidence="3" type="ORF">MANES_10G152200v8</name>
</gene>
<feature type="compositionally biased region" description="Basic residues" evidence="1">
    <location>
        <begin position="79"/>
        <end position="92"/>
    </location>
</feature>
<dbReference type="InterPro" id="IPR008889">
    <property type="entry name" value="VQ"/>
</dbReference>
<dbReference type="PANTHER" id="PTHR33143">
    <property type="entry name" value="F16F4.1 PROTEIN-RELATED"/>
    <property type="match status" value="1"/>
</dbReference>
<dbReference type="OrthoDB" id="693437at2759"/>